<name>A0A378Y8Z0_9NOCA</name>
<dbReference type="EMBL" id="UGRY01000002">
    <property type="protein sequence ID" value="SUA73308.1"/>
    <property type="molecule type" value="Genomic_DNA"/>
</dbReference>
<dbReference type="InterPro" id="IPR042098">
    <property type="entry name" value="TauD-like_sf"/>
</dbReference>
<dbReference type="PIRSF" id="PIRSF019543">
    <property type="entry name" value="Clavaminate_syn"/>
    <property type="match status" value="1"/>
</dbReference>
<dbReference type="Gene3D" id="3.60.130.10">
    <property type="entry name" value="Clavaminate synthase-like"/>
    <property type="match status" value="1"/>
</dbReference>
<comment type="similarity">
    <text evidence="1">Belongs to the clavaminate synthase family.</text>
</comment>
<evidence type="ECO:0000256" key="5">
    <source>
        <dbReference type="PIRSR" id="PIRSR019543-1"/>
    </source>
</evidence>
<dbReference type="RefSeq" id="WP_039817085.1">
    <property type="nucleotide sequence ID" value="NZ_UGRY01000002.1"/>
</dbReference>
<evidence type="ECO:0000256" key="6">
    <source>
        <dbReference type="PIRSR" id="PIRSR019543-2"/>
    </source>
</evidence>
<feature type="binding site" evidence="5">
    <location>
        <position position="323"/>
    </location>
    <ligand>
        <name>2-oxoglutarate</name>
        <dbReference type="ChEBI" id="CHEBI:16810"/>
    </ligand>
</feature>
<organism evidence="9 10">
    <name type="scientific">Nocardia otitidiscaviarum</name>
    <dbReference type="NCBI Taxonomy" id="1823"/>
    <lineage>
        <taxon>Bacteria</taxon>
        <taxon>Bacillati</taxon>
        <taxon>Actinomycetota</taxon>
        <taxon>Actinomycetes</taxon>
        <taxon>Mycobacteriales</taxon>
        <taxon>Nocardiaceae</taxon>
        <taxon>Nocardia</taxon>
    </lineage>
</organism>
<evidence type="ECO:0000256" key="1">
    <source>
        <dbReference type="ARBA" id="ARBA00008425"/>
    </source>
</evidence>
<keyword evidence="3 9" id="KW-0560">Oxidoreductase</keyword>
<keyword evidence="10" id="KW-1185">Reference proteome</keyword>
<feature type="binding site" evidence="5">
    <location>
        <position position="319"/>
    </location>
    <ligand>
        <name>2-oxoglutarate</name>
        <dbReference type="ChEBI" id="CHEBI:16810"/>
    </ligand>
</feature>
<reference evidence="9 10" key="1">
    <citation type="submission" date="2018-06" db="EMBL/GenBank/DDBJ databases">
        <authorList>
            <consortium name="Pathogen Informatics"/>
            <person name="Doyle S."/>
        </authorList>
    </citation>
    <scope>NUCLEOTIDE SEQUENCE [LARGE SCALE GENOMIC DNA]</scope>
    <source>
        <strain evidence="9 10">NCTC1934</strain>
    </source>
</reference>
<dbReference type="SUPFAM" id="SSF51197">
    <property type="entry name" value="Clavaminate synthase-like"/>
    <property type="match status" value="1"/>
</dbReference>
<feature type="binding site" evidence="5">
    <location>
        <position position="200"/>
    </location>
    <ligand>
        <name>2-oxoglutarate</name>
        <dbReference type="ChEBI" id="CHEBI:16810"/>
    </ligand>
</feature>
<feature type="compositionally biased region" description="Polar residues" evidence="7">
    <location>
        <begin position="339"/>
        <end position="350"/>
    </location>
</feature>
<dbReference type="Proteomes" id="UP000255467">
    <property type="component" value="Unassembled WGS sequence"/>
</dbReference>
<dbReference type="InterPro" id="IPR003819">
    <property type="entry name" value="TauD/TfdA-like"/>
</dbReference>
<dbReference type="GO" id="GO:0005506">
    <property type="term" value="F:iron ion binding"/>
    <property type="evidence" value="ECO:0007669"/>
    <property type="project" value="InterPro"/>
</dbReference>
<dbReference type="Pfam" id="PF02668">
    <property type="entry name" value="TauD"/>
    <property type="match status" value="1"/>
</dbReference>
<feature type="binding site" evidence="6">
    <location>
        <position position="175"/>
    </location>
    <ligand>
        <name>Fe cation</name>
        <dbReference type="ChEBI" id="CHEBI:24875"/>
    </ligand>
</feature>
<evidence type="ECO:0000259" key="8">
    <source>
        <dbReference type="Pfam" id="PF02668"/>
    </source>
</evidence>
<sequence length="357" mass="39086">MKSVLFERNSLHPAELERRVLPAAASRSIRDLAHEIAVTLGHDPAISTTLAHTTLIHTIDSRYRELPDAVHEAMRAPATAAGVTIIGDLPVADAELGPTPIDWRQAAAWAGDPVRCAASFELDIAMLLLARCAGEPFGWQGQQAGRLVNNIVPSPGHEQEQTGASSTTLLAPHTEDAFHPERANLLMLGCLRNPDRVGTTVSSVRRVRLESWQRARLERALLPIHPDLSYGSEFPASPAPAVATLGSDADALTLRFDPAYTPLDEADAEFRAAYDHLALELERVCITAALTPGELLLVDNDVVVHGRVPFKPRYDGTDRWLKRVNIRLPGRRRAEAESTENGYGQRTVSPFRNDPRN</sequence>
<proteinExistence type="inferred from homology"/>
<evidence type="ECO:0000313" key="9">
    <source>
        <dbReference type="EMBL" id="SUA73308.1"/>
    </source>
</evidence>
<accession>A0A378Y8Z0</accession>
<dbReference type="GO" id="GO:0016491">
    <property type="term" value="F:oxidoreductase activity"/>
    <property type="evidence" value="ECO:0007669"/>
    <property type="project" value="UniProtKB-KW"/>
</dbReference>
<evidence type="ECO:0000256" key="3">
    <source>
        <dbReference type="ARBA" id="ARBA00023002"/>
    </source>
</evidence>
<dbReference type="STRING" id="1406858.GCA_000710895_01234"/>
<gene>
    <name evidence="9" type="primary">asnO</name>
    <name evidence="9" type="ORF">NCTC1934_00746</name>
</gene>
<feature type="binding site" evidence="6">
    <location>
        <position position="305"/>
    </location>
    <ligand>
        <name>Fe cation</name>
        <dbReference type="ChEBI" id="CHEBI:24875"/>
    </ligand>
</feature>
<feature type="binding site" evidence="6">
    <location>
        <position position="173"/>
    </location>
    <ligand>
        <name>Fe cation</name>
        <dbReference type="ChEBI" id="CHEBI:24875"/>
    </ligand>
</feature>
<evidence type="ECO:0000256" key="4">
    <source>
        <dbReference type="ARBA" id="ARBA00023004"/>
    </source>
</evidence>
<evidence type="ECO:0000256" key="7">
    <source>
        <dbReference type="SAM" id="MobiDB-lite"/>
    </source>
</evidence>
<feature type="region of interest" description="Disordered" evidence="7">
    <location>
        <begin position="332"/>
        <end position="357"/>
    </location>
</feature>
<feature type="domain" description="TauD/TfdA-like" evidence="8">
    <location>
        <begin position="162"/>
        <end position="324"/>
    </location>
</feature>
<keyword evidence="4 6" id="KW-0408">Iron</keyword>
<protein>
    <submittedName>
        <fullName evidence="9">L-asparagine oxygenase</fullName>
        <ecNumber evidence="9">1.14.11.-</ecNumber>
    </submittedName>
</protein>
<dbReference type="AlphaFoldDB" id="A0A378Y8Z0"/>
<dbReference type="OrthoDB" id="3872700at2"/>
<dbReference type="InterPro" id="IPR014503">
    <property type="entry name" value="Clavaminate_syn-like"/>
</dbReference>
<dbReference type="EC" id="1.14.11.-" evidence="9"/>
<evidence type="ECO:0000313" key="10">
    <source>
        <dbReference type="Proteomes" id="UP000255467"/>
    </source>
</evidence>
<keyword evidence="2 6" id="KW-0479">Metal-binding</keyword>
<evidence type="ECO:0000256" key="2">
    <source>
        <dbReference type="ARBA" id="ARBA00022723"/>
    </source>
</evidence>